<gene>
    <name evidence="4" type="ORF">CVT25_001027</name>
</gene>
<feature type="transmembrane region" description="Helical" evidence="2">
    <location>
        <begin position="1973"/>
        <end position="1993"/>
    </location>
</feature>
<keyword evidence="2" id="KW-0812">Transmembrane</keyword>
<dbReference type="PANTHER" id="PTHR36183:SF2">
    <property type="entry name" value="BETA-GLUCURONIDASE C-TERMINAL DOMAIN-CONTAINING PROTEIN"/>
    <property type="match status" value="1"/>
</dbReference>
<sequence>TTLSAIVAPPIENTGQTLGDLPPTPWHHDQIRPETLRLSSAFSWPPTMQRISHSILPASTLVAIASQSSAVAAGAKYTGLPAYNPIVLQPPPPPGPSALPTQYTIQLADAVPQTASQPQNGSFFGFSIEMSVVNQVFPFLNLMANLQSRVGRINIRVGGNTQETATLVESTPDGKILEKDYGGVTNPTQTPPLVFTAELLYMLANISSHINVRWYLGVPFNDTSNPRLAIVEQGQAILGDHLIGLQLGNEPDLYAAHGHRAPGYTEQDYFNDFGVMINAMKQDSLIPDNVRNLLVGPSIQVLWTPEQIWDTGYINAYHDELAFLAVERYPSDNCAVAFPQNGGTVHDPQETFPQYLTHANAANLVELYLPSTALAQQNGKDFLMFETNSASCGGFPGISDSFGAALWGVDYALQMAAVNFSGALFHVGGQSVTYNPFTPPPTNESTFHKWSVGPIYYSSLVVAEALGPSNTSQVMYLEQANNNNTFTPSYGVWENGHLARVMLINFVSDNSSASDLTVSLNMDGPGLPGSVKVAFFFVLFVLFAGDEGFEMMRYWGFSAAASCDVGIPLTRLMISSLVILLSKHLRFFIHLRHLLAPSVAHKGNFTWANQTFGNFFESDGRPVGNEVVDTITCTPVAGTANPNSNTCVIKVPAPGAALVFLNSDPTDNAGGASTTFSTTAFTRTRNTATVDQAALETSNGRGGANSELGSTSPEATKNAAERAVRVGMGVVAVTVYYQPVQTLLAAEASQASAVAAGAKYTGIPAYNPVVLQPPAPPGPTLLPTQFTVQLTDAVPQTASKPQDGSFFGFSVEMSVVNQMVILISSFLEVPFLNLMANLQSRVGRINIRVGGNTQETATLVNSTSDGKILEKDYAGVSNPTQTPPLVFTPELLYMLSNISSHVNVRWHLGVPFNDTSNFRLGIVEQGQAILGDYLIGLQIGNEPDLYVNHGHRPDSYGPQGYFDDFGLMVNALKQDPLVSESTQKLLIGPSIQFNWTAEQVWATGFIPAYTDSLAFLSVERYPSDNCAVAFPLSGGTVHDPQQTFPQYLSHDSAASLVVDYLPSIALAQQSGKDFLMFETNTASCGGFPGISDSFGAALWGVDYAMQMAAVNFSGALFHVGGQSVVYNPFTPPPTNESTYHKWTVGPIYYSSLVVAEALGASNTSQVTFLEVNNNNTFTPSYGIWENGHLARVLLMNFVSDNSSASDLTVSLNMDGPGMPGTVQVKHLLAPSVAHKGNFTWANQTFGNIFESDGRPVGNEVVDTITCSPVAGSNSNTCVVTVPAPGAALVFLTSATDNVAAPSTTFATTAFTRTRNTATVDPAALSTSNGRGGSSHNELGSTSPESNKNAAAQLRIGISLVVYYQPAQSQLAAQAAQASAVASGANYTGLPAYNPVVLIAPAPPGPSLLPTQFTIPLTDAVPQTASKPQNGSFFGFSVEMSVVNQVIPFLNLMANLQSRVGRINIRVGGNTQETATLVDSTPDGLIIEKDLGGATNPTQTPPLVFTPELLYMLRNISSHINVRWYLGVPFNDTSNFRLAIVEQGQAILGDYLIGLQVGNEPDLYADHGHRPSTYAPQDYFNDFGLMVNALKQDSLVSDATRSLLIGPSVQVLWTPEQVWATGFIPTYNESLAFLSVERYPSDNCAVAFPQNGGTVHDPQQTFPQYLTHDNAVGIVQSYLDSTSLAQQSGKDFLMFETNTASCGGFPGISDSFGAALWGVDYAMQMAAVNFSGALFHVGGQSVSYNPFTPPPTNESTYHQWTVGPIYYSSLVVAEALGPTNTSQVMFLEANNNNSFTPSYGIWENGNLARVLLINFVSDNTTASDLSVSLNLDGPGMPGSVKVKYLSAPSVSHKGNMTWANQTFGNNFESDGRPMGNEVVDTVTCSPVAGANSNTCIINVPAPAAALVFLSSPIDNAASPSTTFATTAYTLTRNTVAVAPSILATSNGRGGPGSAQQLGSTSAGGNKNAADQLRLGATTMVGVMTGALIGVFWVIL</sequence>
<dbReference type="Gene3D" id="3.20.20.80">
    <property type="entry name" value="Glycosidases"/>
    <property type="match status" value="3"/>
</dbReference>
<feature type="domain" description="Beta-glucuronidase C-terminal" evidence="3">
    <location>
        <begin position="1798"/>
        <end position="1905"/>
    </location>
</feature>
<organism evidence="4 5">
    <name type="scientific">Psilocybe cyanescens</name>
    <dbReference type="NCBI Taxonomy" id="93625"/>
    <lineage>
        <taxon>Eukaryota</taxon>
        <taxon>Fungi</taxon>
        <taxon>Dikarya</taxon>
        <taxon>Basidiomycota</taxon>
        <taxon>Agaricomycotina</taxon>
        <taxon>Agaricomycetes</taxon>
        <taxon>Agaricomycetidae</taxon>
        <taxon>Agaricales</taxon>
        <taxon>Agaricineae</taxon>
        <taxon>Strophariaceae</taxon>
        <taxon>Psilocybe</taxon>
    </lineage>
</organism>
<dbReference type="Proteomes" id="UP000283269">
    <property type="component" value="Unassembled WGS sequence"/>
</dbReference>
<dbReference type="SUPFAM" id="SSF51445">
    <property type="entry name" value="(Trans)glycosidases"/>
    <property type="match status" value="3"/>
</dbReference>
<proteinExistence type="predicted"/>
<dbReference type="Pfam" id="PF16862">
    <property type="entry name" value="Glyco_hydro_79C"/>
    <property type="match status" value="2"/>
</dbReference>
<evidence type="ECO:0000256" key="2">
    <source>
        <dbReference type="SAM" id="Phobius"/>
    </source>
</evidence>
<feature type="non-terminal residue" evidence="4">
    <location>
        <position position="1"/>
    </location>
</feature>
<keyword evidence="2" id="KW-1133">Transmembrane helix</keyword>
<evidence type="ECO:0000259" key="3">
    <source>
        <dbReference type="Pfam" id="PF16862"/>
    </source>
</evidence>
<dbReference type="EMBL" id="NHYD01002966">
    <property type="protein sequence ID" value="PPQ83812.1"/>
    <property type="molecule type" value="Genomic_DNA"/>
</dbReference>
<keyword evidence="5" id="KW-1185">Reference proteome</keyword>
<dbReference type="PANTHER" id="PTHR36183">
    <property type="entry name" value="BETA-GLUCURONIDASE"/>
    <property type="match status" value="1"/>
</dbReference>
<feature type="domain" description="Beta-glucuronidase C-terminal" evidence="3">
    <location>
        <begin position="1181"/>
        <end position="1288"/>
    </location>
</feature>
<evidence type="ECO:0000313" key="5">
    <source>
        <dbReference type="Proteomes" id="UP000283269"/>
    </source>
</evidence>
<dbReference type="InterPro" id="IPR017853">
    <property type="entry name" value="GH"/>
</dbReference>
<comment type="caution">
    <text evidence="4">The sequence shown here is derived from an EMBL/GenBank/DDBJ whole genome shotgun (WGS) entry which is preliminary data.</text>
</comment>
<dbReference type="InParanoid" id="A0A409WZB1"/>
<feature type="region of interest" description="Disordered" evidence="1">
    <location>
        <begin position="1320"/>
        <end position="1346"/>
    </location>
</feature>
<dbReference type="InterPro" id="IPR052974">
    <property type="entry name" value="GH79_Enzymes"/>
</dbReference>
<accession>A0A409WZB1</accession>
<dbReference type="OrthoDB" id="2796951at2759"/>
<feature type="region of interest" description="Disordered" evidence="1">
    <location>
        <begin position="695"/>
        <end position="714"/>
    </location>
</feature>
<protein>
    <recommendedName>
        <fullName evidence="3">Beta-glucuronidase C-terminal domain-containing protein</fullName>
    </recommendedName>
</protein>
<feature type="compositionally biased region" description="Polar residues" evidence="1">
    <location>
        <begin position="1324"/>
        <end position="1346"/>
    </location>
</feature>
<keyword evidence="2" id="KW-0472">Membrane</keyword>
<evidence type="ECO:0000313" key="4">
    <source>
        <dbReference type="EMBL" id="PPQ83812.1"/>
    </source>
</evidence>
<dbReference type="InterPro" id="IPR031728">
    <property type="entry name" value="GlcAase_C"/>
</dbReference>
<evidence type="ECO:0000256" key="1">
    <source>
        <dbReference type="SAM" id="MobiDB-lite"/>
    </source>
</evidence>
<reference evidence="4 5" key="1">
    <citation type="journal article" date="2018" name="Evol. Lett.">
        <title>Horizontal gene cluster transfer increased hallucinogenic mushroom diversity.</title>
        <authorList>
            <person name="Reynolds H.T."/>
            <person name="Vijayakumar V."/>
            <person name="Gluck-Thaler E."/>
            <person name="Korotkin H.B."/>
            <person name="Matheny P.B."/>
            <person name="Slot J.C."/>
        </authorList>
    </citation>
    <scope>NUCLEOTIDE SEQUENCE [LARGE SCALE GENOMIC DNA]</scope>
    <source>
        <strain evidence="4 5">2631</strain>
    </source>
</reference>
<name>A0A409WZB1_PSICY</name>